<evidence type="ECO:0000259" key="16">
    <source>
        <dbReference type="PROSITE" id="PS50507"/>
    </source>
</evidence>
<dbReference type="CDD" id="cd21557">
    <property type="entry name" value="Macro_X_Nsp3-like"/>
    <property type="match status" value="1"/>
</dbReference>
<dbReference type="PROSITE" id="PS51743">
    <property type="entry name" value="ALPHAVIRUS_MT"/>
    <property type="match status" value="1"/>
</dbReference>
<evidence type="ECO:0000256" key="15">
    <source>
        <dbReference type="ARBA" id="ARBA00045149"/>
    </source>
</evidence>
<evidence type="ECO:0000256" key="2">
    <source>
        <dbReference type="ARBA" id="ARBA00022484"/>
    </source>
</evidence>
<dbReference type="GO" id="GO:0006351">
    <property type="term" value="P:DNA-templated transcription"/>
    <property type="evidence" value="ECO:0007669"/>
    <property type="project" value="InterPro"/>
</dbReference>
<dbReference type="InterPro" id="IPR044371">
    <property type="entry name" value="Macro_X_NSP3-like"/>
</dbReference>
<dbReference type="CDD" id="cd18809">
    <property type="entry name" value="SF1_C_RecD"/>
    <property type="match status" value="1"/>
</dbReference>
<dbReference type="GO" id="GO:0006396">
    <property type="term" value="P:RNA processing"/>
    <property type="evidence" value="ECO:0007669"/>
    <property type="project" value="InterPro"/>
</dbReference>
<evidence type="ECO:0000256" key="11">
    <source>
        <dbReference type="ARBA" id="ARBA00022833"/>
    </source>
</evidence>
<evidence type="ECO:0000259" key="17">
    <source>
        <dbReference type="PROSITE" id="PS51154"/>
    </source>
</evidence>
<proteinExistence type="predicted"/>
<feature type="domain" description="RdRp catalytic" evidence="16">
    <location>
        <begin position="1448"/>
        <end position="1559"/>
    </location>
</feature>
<feature type="domain" description="(+)RNA virus helicase C-terminal" evidence="18">
    <location>
        <begin position="940"/>
        <end position="1210"/>
    </location>
</feature>
<dbReference type="SMART" id="SM00506">
    <property type="entry name" value="A1pp"/>
    <property type="match status" value="1"/>
</dbReference>
<keyword evidence="10" id="KW-0788">Thiol protease</keyword>
<evidence type="ECO:0000256" key="10">
    <source>
        <dbReference type="ARBA" id="ARBA00022807"/>
    </source>
</evidence>
<evidence type="ECO:0000256" key="12">
    <source>
        <dbReference type="ARBA" id="ARBA00022840"/>
    </source>
</evidence>
<organism evidence="20">
    <name type="scientific">Spalax hepevirus</name>
    <dbReference type="NCBI Taxonomy" id="2796360"/>
    <lineage>
        <taxon>Viruses</taxon>
        <taxon>Riboviria</taxon>
        <taxon>Orthornavirae</taxon>
        <taxon>Kitrinoviricota</taxon>
        <taxon>Alsuviricetes</taxon>
        <taxon>Hepelivirales</taxon>
        <taxon>Hepeviridae</taxon>
    </lineage>
</organism>
<protein>
    <submittedName>
        <fullName evidence="20">ORF1 protein</fullName>
    </submittedName>
</protein>
<dbReference type="InterPro" id="IPR002588">
    <property type="entry name" value="Alphavirus-like_MT_dom"/>
</dbReference>
<keyword evidence="4" id="KW-0808">Transferase</keyword>
<dbReference type="InterPro" id="IPR027351">
    <property type="entry name" value="(+)RNA_virus_helicase_core_dom"/>
</dbReference>
<dbReference type="GO" id="GO:0003723">
    <property type="term" value="F:RNA binding"/>
    <property type="evidence" value="ECO:0007669"/>
    <property type="project" value="InterPro"/>
</dbReference>
<evidence type="ECO:0000256" key="3">
    <source>
        <dbReference type="ARBA" id="ARBA00022670"/>
    </source>
</evidence>
<gene>
    <name evidence="20" type="primary">ORF1</name>
</gene>
<evidence type="ECO:0000256" key="9">
    <source>
        <dbReference type="ARBA" id="ARBA00022806"/>
    </source>
</evidence>
<dbReference type="InterPro" id="IPR043502">
    <property type="entry name" value="DNA/RNA_pol_sf"/>
</dbReference>
<evidence type="ECO:0000256" key="1">
    <source>
        <dbReference type="ARBA" id="ARBA00001946"/>
    </source>
</evidence>
<keyword evidence="7" id="KW-0547">Nucleotide-binding</keyword>
<dbReference type="Pfam" id="PF01443">
    <property type="entry name" value="Viral_helicase1"/>
    <property type="match status" value="1"/>
</dbReference>
<dbReference type="GO" id="GO:0046872">
    <property type="term" value="F:metal ion binding"/>
    <property type="evidence" value="ECO:0007669"/>
    <property type="project" value="UniProtKB-KW"/>
</dbReference>
<dbReference type="SUPFAM" id="SSF52949">
    <property type="entry name" value="Macro domain-like"/>
    <property type="match status" value="1"/>
</dbReference>
<evidence type="ECO:0000256" key="13">
    <source>
        <dbReference type="ARBA" id="ARBA00022953"/>
    </source>
</evidence>
<keyword evidence="12" id="KW-0067">ATP-binding</keyword>
<dbReference type="GO" id="GO:0016556">
    <property type="term" value="P:mRNA modification"/>
    <property type="evidence" value="ECO:0007669"/>
    <property type="project" value="InterPro"/>
</dbReference>
<dbReference type="InterPro" id="IPR001788">
    <property type="entry name" value="RNA-dep_RNA_pol_alsuvir"/>
</dbReference>
<keyword evidence="8" id="KW-0378">Hydrolase</keyword>
<dbReference type="GO" id="GO:0003968">
    <property type="term" value="F:RNA-directed RNA polymerase activity"/>
    <property type="evidence" value="ECO:0007669"/>
    <property type="project" value="UniProtKB-KW"/>
</dbReference>
<evidence type="ECO:0000256" key="8">
    <source>
        <dbReference type="ARBA" id="ARBA00022801"/>
    </source>
</evidence>
<dbReference type="GO" id="GO:0039694">
    <property type="term" value="P:viral RNA genome replication"/>
    <property type="evidence" value="ECO:0007669"/>
    <property type="project" value="InterPro"/>
</dbReference>
<comment type="cofactor">
    <cofactor evidence="1">
        <name>Mg(2+)</name>
        <dbReference type="ChEBI" id="CHEBI:18420"/>
    </cofactor>
</comment>
<dbReference type="Gene3D" id="3.40.220.10">
    <property type="entry name" value="Leucine Aminopeptidase, subunit E, domain 1"/>
    <property type="match status" value="1"/>
</dbReference>
<dbReference type="SUPFAM" id="SSF52540">
    <property type="entry name" value="P-loop containing nucleoside triphosphate hydrolases"/>
    <property type="match status" value="1"/>
</dbReference>
<dbReference type="GO" id="GO:0006508">
    <property type="term" value="P:proteolysis"/>
    <property type="evidence" value="ECO:0007669"/>
    <property type="project" value="UniProtKB-KW"/>
</dbReference>
<dbReference type="GO" id="GO:0005524">
    <property type="term" value="F:ATP binding"/>
    <property type="evidence" value="ECO:0007669"/>
    <property type="project" value="UniProtKB-KW"/>
</dbReference>
<keyword evidence="6" id="KW-0479">Metal-binding</keyword>
<dbReference type="InterPro" id="IPR002589">
    <property type="entry name" value="Macro_dom"/>
</dbReference>
<dbReference type="InterPro" id="IPR027417">
    <property type="entry name" value="P-loop_NTPase"/>
</dbReference>
<dbReference type="Pfam" id="PF01660">
    <property type="entry name" value="Vmethyltransf"/>
    <property type="match status" value="1"/>
</dbReference>
<sequence length="1684" mass="188469">MNGHWGINPTGVQTAIDASATASAACALKNAYVVSPFLTPEQASLLVDMFSPIQLSFQPEFAWSHPMQRVIHNYLEKYVRSRAGRCLEVGAHPRSVNENPNVLHRCYLRPEGRDIQRWFSAPRRGPVCHQRIAALRGRQPDSREYCFDGFTDCRFSCQSGIALYSLHDLTPRAVYRAMQEHNMTQMYAIMHLPPECLLPAGVYTTDTYTLLNTGVHTIVTYAGDTSAGYHHHTPTLVKWLKATRSCGCSGFIIERVRAIGCHFVLLITIANAPHPMPYTPYPKWSTVYVRSVFGTGGTPCLFDIGGNLESAYYAVPVHIWDRLMLFGATLSDDAFCCDRLMTYLRGIAFKVKVGRLVANEGWVASESALTSVIVASYVTICHNRWLRTQGVSKAIKRLEEEHAQGLLLRMRSWLSQRLSGKESFLPGQQLQFYKQCSQWISAGFIFDPRKLLFDKAVMCWSCRPVKNCVKKICCFLKKLKQACFCATSRFVTPLEGIDNPAYEESVAIREPTLYDIAQRLGDLQQVVYTDNYQLPGLPRLDIDMLYSPFGSFPHAYENPLSTYSNLCRGRAFDVPQYAFGQYILSGFSVCAKVFYQQFAPNCNLDNLFNIKVTFDVVWGLDVVEIVVYYANQRRRYTAIHGTCVQYRGVRYSVQVFTNAVEIVAGCDLPSREQLRTVFRYRPAAGVGRGVMYSSNTTYKCQTVIKNYRENPDYNPPFPSILHATEPSLPPSRVVPDFANVQPVLRPSASMISVLTCDTRVTGSVTGTEPVPYLTLADGSKIFVGDIFDSKADWLVNAANPRFNPGGGLCGQFYRFFPGSFTCRPDMELPRARYTSEGRQIIHAVAPDARQKYSYQELADAYEQATYRIGRAAYPLLGAGIYCVPPKESLQAWLENHRPGDELWIQPSLQSWLIQQDISLPTKSVMQVTPKISGLCQLAFDIEDDKFRGFVRGLTVPVGSYPYKYTTGPPGSGKSKGIRREDCDVVICPTKQLRQEWQRRGFVAYTQHKGLKQAVDKRLIIDEAPSLPRHLLLYYLSVARSSHLLGDPLQIPALDFSRREVQPALVDACPLVPTDHLLLTHRCPRDVTAWLRLFYPGIRTSSLVQRSVFFNNQQIGQLIVFTQAAKAANPGAITVHEAQGSTFRNVTVLATADARGLVTMSQNHCIVALTRHTDVCHIVDEAGLFKEIGLPSAFEQLTNISGVLPEPSVPGGATQTYKPDASAAASVPLPNGCQHAASAFLAEALGHRPLEVGAILPPCPQLEQGQLYMSRDLTPKDRMVVVRLSDTVHCRMAAPSDRRAVLSTLVGRYGRMTSTSSQPVENVRRALLKWIPYFEPSSPTTLELAELVQSKLGKSQDGTDVLELDLWDKDCTRITFFQKDCNKFTVDEVVNHGKVGQGISAWSKTCCALFGVWFRAMEKVIVKNLPDNVFYGDVYDLADFDKAVSVASGKVFENDFSEFDSTQNNLSLSLECMLMREFGMPEWMVNLYWILRESWVLQAPQESLAGRWKKHSGEPGTLLFNTVWNMAVLAYCYEFSESAVLAFKGDDSVVVAQSYAYARTGADLISSCGLKLKTNFSDYGTFAGYFVCPGLGVLPDVVRFYGRLSEKNWNNKFSRCEELQDAISDFLRGVVAIAYQCSLIAADYYDLSVMAVLTIIATLRDFTLSKPYLVEYVYPILDTTQGFIK</sequence>
<evidence type="ECO:0000256" key="6">
    <source>
        <dbReference type="ARBA" id="ARBA00022723"/>
    </source>
</evidence>
<dbReference type="Gene3D" id="3.40.50.300">
    <property type="entry name" value="P-loop containing nucleotide triphosphate hydrolases"/>
    <property type="match status" value="2"/>
</dbReference>
<keyword evidence="11" id="KW-0862">Zinc</keyword>
<keyword evidence="5" id="KW-0548">Nucleotidyltransferase</keyword>
<dbReference type="PROSITE" id="PS51657">
    <property type="entry name" value="PSRV_HELICASE"/>
    <property type="match status" value="1"/>
</dbReference>
<dbReference type="PROSITE" id="PS51154">
    <property type="entry name" value="MACRO"/>
    <property type="match status" value="1"/>
</dbReference>
<evidence type="ECO:0000259" key="19">
    <source>
        <dbReference type="PROSITE" id="PS51743"/>
    </source>
</evidence>
<name>A0A8E0NAI0_9VIRU</name>
<comment type="function">
    <text evidence="15">Methyltransferase: Displays a capping enzyme activity. This function is necessary since all viral RNAs are synthesized in the cytoplasm, and host capping enzymes are restricted to the nucleus. The enzymatic reaction involves a covalent link between 7-methyl-GMP and the methyltransferase, whereas eukaryotic capping enzymes form a covalent complex only with GMP. Methyltransferase catalyzes transfer of a methyl group from S-adenosylmethionine to GTP and GDP to yield m(7)GTP or m(7)GDP. GDP is a better substrate than GTP. This enzyme also displays guanylyltransferase activity to form a covalent complex, methyltransferase-m(7)GMP, from which 7-methyl-GMP is transferred to the mRNA to create the cap structure.</text>
</comment>
<dbReference type="Pfam" id="PF01661">
    <property type="entry name" value="Macro"/>
    <property type="match status" value="1"/>
</dbReference>
<dbReference type="GO" id="GO:0008234">
    <property type="term" value="F:cysteine-type peptidase activity"/>
    <property type="evidence" value="ECO:0007669"/>
    <property type="project" value="UniProtKB-KW"/>
</dbReference>
<dbReference type="GO" id="GO:0004386">
    <property type="term" value="F:helicase activity"/>
    <property type="evidence" value="ECO:0007669"/>
    <property type="project" value="UniProtKB-KW"/>
</dbReference>
<dbReference type="Pfam" id="PF00978">
    <property type="entry name" value="RdRP_2"/>
    <property type="match status" value="1"/>
</dbReference>
<evidence type="ECO:0000259" key="18">
    <source>
        <dbReference type="PROSITE" id="PS51657"/>
    </source>
</evidence>
<evidence type="ECO:0000256" key="14">
    <source>
        <dbReference type="ARBA" id="ARBA00023157"/>
    </source>
</evidence>
<evidence type="ECO:0000256" key="4">
    <source>
        <dbReference type="ARBA" id="ARBA00022679"/>
    </source>
</evidence>
<dbReference type="GO" id="GO:0019082">
    <property type="term" value="P:viral protein processing"/>
    <property type="evidence" value="ECO:0007669"/>
    <property type="project" value="InterPro"/>
</dbReference>
<feature type="domain" description="Alphavirus-like MT" evidence="19">
    <location>
        <begin position="56"/>
        <end position="240"/>
    </location>
</feature>
<dbReference type="SUPFAM" id="SSF56672">
    <property type="entry name" value="DNA/RNA polymerases"/>
    <property type="match status" value="1"/>
</dbReference>
<reference evidence="20" key="1">
    <citation type="journal article" date="2021" name="MBio">
        <title>Hidden Viral Sequences in Public Sequencing Data and Warning for Future Emerging Diseases.</title>
        <authorList>
            <person name="Kawasaki J."/>
            <person name="Kojima S."/>
            <person name="Tomonaga K."/>
            <person name="Horie M."/>
        </authorList>
    </citation>
    <scope>NUCLEOTIDE SEQUENCE</scope>
    <source>
        <strain evidence="20">Spalax/2018/2</strain>
    </source>
</reference>
<accession>A0A8E0NAI0</accession>
<dbReference type="Pfam" id="PF05417">
    <property type="entry name" value="Peptidase_C41"/>
    <property type="match status" value="1"/>
</dbReference>
<dbReference type="InterPro" id="IPR043472">
    <property type="entry name" value="Macro_dom-like"/>
</dbReference>
<dbReference type="InterPro" id="IPR008748">
    <property type="entry name" value="Hepatitis-E_Cys-pept"/>
</dbReference>
<evidence type="ECO:0000313" key="20">
    <source>
        <dbReference type="EMBL" id="FAA04032.1"/>
    </source>
</evidence>
<keyword evidence="3" id="KW-0645">Protease</keyword>
<keyword evidence="9" id="KW-0347">Helicase</keyword>
<dbReference type="GO" id="GO:0008174">
    <property type="term" value="F:mRNA methyltransferase activity"/>
    <property type="evidence" value="ECO:0007669"/>
    <property type="project" value="UniProtKB-UniRule"/>
</dbReference>
<dbReference type="EMBL" id="BR001719">
    <property type="protein sequence ID" value="FAA04032.1"/>
    <property type="molecule type" value="Genomic_RNA"/>
</dbReference>
<evidence type="ECO:0000256" key="5">
    <source>
        <dbReference type="ARBA" id="ARBA00022695"/>
    </source>
</evidence>
<dbReference type="PROSITE" id="PS50507">
    <property type="entry name" value="RDRP_SSRNA_POS"/>
    <property type="match status" value="1"/>
</dbReference>
<evidence type="ECO:0000256" key="7">
    <source>
        <dbReference type="ARBA" id="ARBA00022741"/>
    </source>
</evidence>
<keyword evidence="13" id="KW-0693">Viral RNA replication</keyword>
<dbReference type="InterPro" id="IPR007094">
    <property type="entry name" value="RNA-dir_pol_PSvirus"/>
</dbReference>
<keyword evidence="14" id="KW-1015">Disulfide bond</keyword>
<feature type="domain" description="Macro" evidence="17">
    <location>
        <begin position="766"/>
        <end position="912"/>
    </location>
</feature>
<keyword evidence="2" id="KW-0696">RNA-directed RNA polymerase</keyword>